<evidence type="ECO:0000256" key="5">
    <source>
        <dbReference type="ARBA" id="ARBA00022801"/>
    </source>
</evidence>
<comment type="caution">
    <text evidence="8">The sequence shown here is derived from an EMBL/GenBank/DDBJ whole genome shotgun (WGS) entry which is preliminary data.</text>
</comment>
<keyword evidence="2" id="KW-0548">Nucleotidyltransferase</keyword>
<gene>
    <name evidence="8" type="ORF">H4Q32_012811</name>
</gene>
<evidence type="ECO:0000313" key="8">
    <source>
        <dbReference type="EMBL" id="KAI2656000.1"/>
    </source>
</evidence>
<protein>
    <submittedName>
        <fullName evidence="8">ORF V: Enzymatic polyprotein</fullName>
    </submittedName>
</protein>
<proteinExistence type="predicted"/>
<dbReference type="Proteomes" id="UP000830375">
    <property type="component" value="Unassembled WGS sequence"/>
</dbReference>
<keyword evidence="9" id="KW-1185">Reference proteome</keyword>
<organism evidence="8 9">
    <name type="scientific">Labeo rohita</name>
    <name type="common">Indian major carp</name>
    <name type="synonym">Cyprinus rohita</name>
    <dbReference type="NCBI Taxonomy" id="84645"/>
    <lineage>
        <taxon>Eukaryota</taxon>
        <taxon>Metazoa</taxon>
        <taxon>Chordata</taxon>
        <taxon>Craniata</taxon>
        <taxon>Vertebrata</taxon>
        <taxon>Euteleostomi</taxon>
        <taxon>Actinopterygii</taxon>
        <taxon>Neopterygii</taxon>
        <taxon>Teleostei</taxon>
        <taxon>Ostariophysi</taxon>
        <taxon>Cypriniformes</taxon>
        <taxon>Cyprinidae</taxon>
        <taxon>Labeoninae</taxon>
        <taxon>Labeonini</taxon>
        <taxon>Labeo</taxon>
    </lineage>
</organism>
<keyword evidence="5" id="KW-0378">Hydrolase</keyword>
<evidence type="ECO:0000256" key="1">
    <source>
        <dbReference type="ARBA" id="ARBA00022679"/>
    </source>
</evidence>
<dbReference type="EMBL" id="JACTAM010000015">
    <property type="protein sequence ID" value="KAI2656000.1"/>
    <property type="molecule type" value="Genomic_DNA"/>
</dbReference>
<keyword evidence="6" id="KW-0695">RNA-directed DNA polymerase</keyword>
<name>A0ABQ8LZC9_LABRO</name>
<evidence type="ECO:0000256" key="6">
    <source>
        <dbReference type="ARBA" id="ARBA00022918"/>
    </source>
</evidence>
<evidence type="ECO:0000256" key="3">
    <source>
        <dbReference type="ARBA" id="ARBA00022722"/>
    </source>
</evidence>
<keyword evidence="3" id="KW-0540">Nuclease</keyword>
<accession>A0ABQ8LZC9</accession>
<evidence type="ECO:0000259" key="7">
    <source>
        <dbReference type="Pfam" id="PF17917"/>
    </source>
</evidence>
<evidence type="ECO:0000256" key="2">
    <source>
        <dbReference type="ARBA" id="ARBA00022695"/>
    </source>
</evidence>
<evidence type="ECO:0000313" key="9">
    <source>
        <dbReference type="Proteomes" id="UP000830375"/>
    </source>
</evidence>
<feature type="domain" description="Reverse transcriptase RNase H-like" evidence="7">
    <location>
        <begin position="43"/>
        <end position="110"/>
    </location>
</feature>
<dbReference type="CDD" id="cd09275">
    <property type="entry name" value="RNase_HI_RT_DIRS1"/>
    <property type="match status" value="1"/>
</dbReference>
<evidence type="ECO:0000256" key="4">
    <source>
        <dbReference type="ARBA" id="ARBA00022759"/>
    </source>
</evidence>
<dbReference type="InterPro" id="IPR041373">
    <property type="entry name" value="RT_RNaseH"/>
</dbReference>
<keyword evidence="1" id="KW-0808">Transferase</keyword>
<keyword evidence="4" id="KW-0255">Endonuclease</keyword>
<reference evidence="8 9" key="1">
    <citation type="submission" date="2022-01" db="EMBL/GenBank/DDBJ databases">
        <title>A high-quality chromosome-level genome assembly of rohu carp, Labeo rohita.</title>
        <authorList>
            <person name="Arick M.A. II"/>
            <person name="Hsu C.-Y."/>
            <person name="Magbanua Z."/>
            <person name="Pechanova O."/>
            <person name="Grover C."/>
            <person name="Miller E."/>
            <person name="Thrash A."/>
            <person name="Ezzel L."/>
            <person name="Alam S."/>
            <person name="Benzie J."/>
            <person name="Hamilton M."/>
            <person name="Karsi A."/>
            <person name="Lawrence M.L."/>
            <person name="Peterson D.G."/>
        </authorList>
    </citation>
    <scope>NUCLEOTIDE SEQUENCE [LARGE SCALE GENOMIC DNA]</scope>
    <source>
        <strain evidence="9">BAU-BD-2019</strain>
        <tissue evidence="8">Blood</tissue>
    </source>
</reference>
<dbReference type="Pfam" id="PF17917">
    <property type="entry name" value="RT_RNaseH"/>
    <property type="match status" value="1"/>
</dbReference>
<sequence>MASHSLPNIRVYKMAVCIHSFRFLLRSHRLLQSWGAICHGQAASGSWTGPRLHWHVSCLELLAVFLALRRFLSILRDKHVLVRTDNTAAIAYINHQGGLRSRRMSQFARHLLLWSRTQLKSLRAVLIPVELNRAAEPICPDMLACQHLCLSQEGTETLRPLASILNYAECRLRGDWAPKYDTKYVTRCNVSIPSFRLTSLGANKKSSQSQSFKGVCFDDDDEDEFDPFKGSRQQHR</sequence>